<sequence length="547" mass="60219">MKVVVVKPSRGTPPALADIVLQRDAWDDFGFKTQYHVYCFAEGQDAFVGNIKILQRGQVETPVGVLPEGLLEPLGEEFCSLGQSLDYYERLAAFPEELRSFLLVFFRDALADPLHAKTFEQERGWGVSVTRDLDLDSYVPLARTLLERDYDSLPSMGLNMTFRVAGWQAPLSLDFAAPAQEGLWEIGFDAAKSKLPERVAVLTGRNGSGKSTLMARLARVLHASQRDRRSEAISRLGNIEPPGIGFSRVVTVAYSAFDTFQVPGVGVEERRQIAKDLRAGTGRYSFAGLRDIAAELEESLESEGDAIDARSGALDDRIALDRQARTRLKSAEQLADEYARTVQAIFDAGRSMLLLRVLRPLLADPSFSDIPDQSPMELLALEPKSTFMGWSTGLKIVMHATTTLVARTERKSIVLIDEPESHLHPPLLAAFMHSVRLVLEANDAFAVVATHSPVVVQETLGRHVSVVNRVGDEITILAPRIETYGESIGEITDEVFRLHPGATDFHATLKAMVDAGLTTEQIDGRFDRGLSLQARAYVMSLVATRVA</sequence>
<gene>
    <name evidence="2" type="ORF">GCM10011402_31680</name>
</gene>
<dbReference type="SMART" id="SM00382">
    <property type="entry name" value="AAA"/>
    <property type="match status" value="1"/>
</dbReference>
<dbReference type="InterPro" id="IPR003593">
    <property type="entry name" value="AAA+_ATPase"/>
</dbReference>
<accession>A0ABQ1VMK8</accession>
<name>A0ABQ1VMK8_9RHOB</name>
<dbReference type="Pfam" id="PF13304">
    <property type="entry name" value="AAA_21"/>
    <property type="match status" value="1"/>
</dbReference>
<evidence type="ECO:0000313" key="3">
    <source>
        <dbReference type="Proteomes" id="UP000640509"/>
    </source>
</evidence>
<reference evidence="3" key="1">
    <citation type="journal article" date="2019" name="Int. J. Syst. Evol. Microbiol.">
        <title>The Global Catalogue of Microorganisms (GCM) 10K type strain sequencing project: providing services to taxonomists for standard genome sequencing and annotation.</title>
        <authorList>
            <consortium name="The Broad Institute Genomics Platform"/>
            <consortium name="The Broad Institute Genome Sequencing Center for Infectious Disease"/>
            <person name="Wu L."/>
            <person name="Ma J."/>
        </authorList>
    </citation>
    <scope>NUCLEOTIDE SEQUENCE [LARGE SCALE GENOMIC DNA]</scope>
    <source>
        <strain evidence="3">CGMCC 1.15419</strain>
    </source>
</reference>
<keyword evidence="3" id="KW-1185">Reference proteome</keyword>
<dbReference type="PANTHER" id="PTHR43581:SF2">
    <property type="entry name" value="EXCINUCLEASE ATPASE SUBUNIT"/>
    <property type="match status" value="1"/>
</dbReference>
<dbReference type="PANTHER" id="PTHR43581">
    <property type="entry name" value="ATP/GTP PHOSPHATASE"/>
    <property type="match status" value="1"/>
</dbReference>
<dbReference type="SUPFAM" id="SSF53795">
    <property type="entry name" value="PEP carboxykinase-like"/>
    <property type="match status" value="1"/>
</dbReference>
<organism evidence="2 3">
    <name type="scientific">Paracoccus acridae</name>
    <dbReference type="NCBI Taxonomy" id="1795310"/>
    <lineage>
        <taxon>Bacteria</taxon>
        <taxon>Pseudomonadati</taxon>
        <taxon>Pseudomonadota</taxon>
        <taxon>Alphaproteobacteria</taxon>
        <taxon>Rhodobacterales</taxon>
        <taxon>Paracoccaceae</taxon>
        <taxon>Paracoccus</taxon>
    </lineage>
</organism>
<dbReference type="Proteomes" id="UP000640509">
    <property type="component" value="Unassembled WGS sequence"/>
</dbReference>
<dbReference type="EMBL" id="BMIV01000015">
    <property type="protein sequence ID" value="GGF76565.1"/>
    <property type="molecule type" value="Genomic_DNA"/>
</dbReference>
<proteinExistence type="predicted"/>
<comment type="caution">
    <text evidence="2">The sequence shown here is derived from an EMBL/GenBank/DDBJ whole genome shotgun (WGS) entry which is preliminary data.</text>
</comment>
<evidence type="ECO:0000313" key="2">
    <source>
        <dbReference type="EMBL" id="GGF76565.1"/>
    </source>
</evidence>
<dbReference type="Gene3D" id="3.40.50.300">
    <property type="entry name" value="P-loop containing nucleotide triphosphate hydrolases"/>
    <property type="match status" value="1"/>
</dbReference>
<dbReference type="InterPro" id="IPR003959">
    <property type="entry name" value="ATPase_AAA_core"/>
</dbReference>
<dbReference type="InterPro" id="IPR027417">
    <property type="entry name" value="P-loop_NTPase"/>
</dbReference>
<evidence type="ECO:0000259" key="1">
    <source>
        <dbReference type="SMART" id="SM00382"/>
    </source>
</evidence>
<feature type="domain" description="AAA+ ATPase" evidence="1">
    <location>
        <begin position="196"/>
        <end position="480"/>
    </location>
</feature>
<dbReference type="SUPFAM" id="SSF52540">
    <property type="entry name" value="P-loop containing nucleoside triphosphate hydrolases"/>
    <property type="match status" value="1"/>
</dbReference>
<protein>
    <recommendedName>
        <fullName evidence="1">AAA+ ATPase domain-containing protein</fullName>
    </recommendedName>
</protein>
<dbReference type="RefSeq" id="WP_188716311.1">
    <property type="nucleotide sequence ID" value="NZ_BMIV01000015.1"/>
</dbReference>
<dbReference type="InterPro" id="IPR051396">
    <property type="entry name" value="Bact_Antivir_Def_Nuclease"/>
</dbReference>